<keyword evidence="2" id="KW-1185">Reference proteome</keyword>
<evidence type="ECO:0000313" key="2">
    <source>
        <dbReference type="Proteomes" id="UP000239181"/>
    </source>
</evidence>
<dbReference type="EMBL" id="PDET01000014">
    <property type="protein sequence ID" value="PRD13924.1"/>
    <property type="molecule type" value="Genomic_DNA"/>
</dbReference>
<name>A0A2S9I874_9GAMM</name>
<comment type="caution">
    <text evidence="1">The sequence shown here is derived from an EMBL/GenBank/DDBJ whole genome shotgun (WGS) entry which is preliminary data.</text>
</comment>
<dbReference type="Proteomes" id="UP000239181">
    <property type="component" value="Unassembled WGS sequence"/>
</dbReference>
<reference evidence="1 2" key="1">
    <citation type="submission" date="2017-10" db="EMBL/GenBank/DDBJ databases">
        <title>Draft genome of two endophytic bacteria isolated from 'guarana' Paullinia cupana (Mart.) Ducke.</title>
        <authorList>
            <person name="Siqueira K.A."/>
            <person name="Liotti R.G."/>
            <person name="Mendes T.A."/>
            <person name="Soares M.A."/>
        </authorList>
    </citation>
    <scope>NUCLEOTIDE SEQUENCE [LARGE SCALE GENOMIC DNA]</scope>
    <source>
        <strain evidence="1 2">342</strain>
    </source>
</reference>
<evidence type="ECO:0000313" key="1">
    <source>
        <dbReference type="EMBL" id="PRD13924.1"/>
    </source>
</evidence>
<accession>A0A2S9I874</accession>
<dbReference type="AlphaFoldDB" id="A0A2S9I874"/>
<gene>
    <name evidence="1" type="ORF">CQW29_18115</name>
</gene>
<dbReference type="Gene3D" id="2.160.20.10">
    <property type="entry name" value="Single-stranded right-handed beta-helix, Pectin lyase-like"/>
    <property type="match status" value="1"/>
</dbReference>
<proteinExistence type="predicted"/>
<sequence length="596" mass="63154">MLGYKNAGNHAAMQTVKEKLDRIFYVSDFGVLNENSPPVNTVNLQRMLNDISGKDEVTRIVFADVGTLYLNGPIVIPDNTDIEIKVGVTISGATGNVKPIFVSEFWSYVLSKRTINDGVVNNTADIGIRSHYIGLWGAGAVDYNYTGGSADSGMDMSCICIASAMQVKLGGGLMISGAIKYSWLVANVQRLDVQGLRFNNRSDGLHLQPPIDYAYVRNLSGTTGDDMFAMTGGDYLDYDIGLRGAFNHIDVNGIHGENSLCAVKIAGNKTTPINHLSVDGIYGTFSTSVFRIWSDTQNLDFTRVKTCNLDNIGAMPGSGYRAIEIKTVGTGTVNVDNLIVGAISGNYAKCTVPVISVTTGTASNAAVRIHKLTCRCPRNVAYFFEVGGDGAGADASRIDNLEVTFDAAILRPDAPEAYGVKVTRGQINNLVITGSISLAAGQSVLRTSGGKISLVTFDKLNQVNGYTCRATKGNFDASIPEFKFIGGLYTSPEKLVSLVTGYSIDTAGPTVVSKTGEIFTTTAGLVNVQGQVIYGNSCIPVDPVVGVTWSVRGFGINADVRNISAVRGGHCYNTNPSLAGGIGPSAANGSSWQSVI</sequence>
<protein>
    <submittedName>
        <fullName evidence="1">Uncharacterized protein</fullName>
    </submittedName>
</protein>
<organism evidence="1 2">
    <name type="scientific">Pantoea coffeiphila</name>
    <dbReference type="NCBI Taxonomy" id="1465635"/>
    <lineage>
        <taxon>Bacteria</taxon>
        <taxon>Pseudomonadati</taxon>
        <taxon>Pseudomonadota</taxon>
        <taxon>Gammaproteobacteria</taxon>
        <taxon>Enterobacterales</taxon>
        <taxon>Erwiniaceae</taxon>
        <taxon>Pantoea</taxon>
    </lineage>
</organism>
<dbReference type="InterPro" id="IPR012334">
    <property type="entry name" value="Pectin_lyas_fold"/>
</dbReference>